<dbReference type="Proteomes" id="UP000027222">
    <property type="component" value="Unassembled WGS sequence"/>
</dbReference>
<proteinExistence type="predicted"/>
<dbReference type="PANTHER" id="PTHR28027">
    <property type="entry name" value="TRANSCRIPTIONAL REGULATOR MIT1"/>
    <property type="match status" value="1"/>
</dbReference>
<sequence length="299" mass="33675">MQRTTVSGIRIRSPADARVIFHSVFLNIFPMVTRRLDTEEKSRITTGSVYVWEEKGPYAELTVASIERWTDGIHWGPSRLRDGFLFYNEQPALRGLHTESPYEISYRALFIISSINRHPYFSSPRTLLSKKTYSVYIDVAGGRRKWHLTAYFTEETGNHLRDIDDIPQLANLAVPHGKYKSARIGKGRPEPVLIPESESRGVEYMPSAPGASPPIASPTPQNHLKWPNILLGNGSIPRRGGAASANSSDDSERESSHREALVPLSHLQSHPSFRRHPVDEKILMLLNSRGFCSSHTRPV</sequence>
<protein>
    <recommendedName>
        <fullName evidence="4">Gti1/Pac2 family-domain-containing protein</fullName>
    </recommendedName>
</protein>
<dbReference type="AlphaFoldDB" id="A0A067SW82"/>
<evidence type="ECO:0000313" key="2">
    <source>
        <dbReference type="EMBL" id="KDR71008.1"/>
    </source>
</evidence>
<organism evidence="2 3">
    <name type="scientific">Galerina marginata (strain CBS 339.88)</name>
    <dbReference type="NCBI Taxonomy" id="685588"/>
    <lineage>
        <taxon>Eukaryota</taxon>
        <taxon>Fungi</taxon>
        <taxon>Dikarya</taxon>
        <taxon>Basidiomycota</taxon>
        <taxon>Agaricomycotina</taxon>
        <taxon>Agaricomycetes</taxon>
        <taxon>Agaricomycetidae</taxon>
        <taxon>Agaricales</taxon>
        <taxon>Agaricineae</taxon>
        <taxon>Strophariaceae</taxon>
        <taxon>Galerina</taxon>
    </lineage>
</organism>
<gene>
    <name evidence="2" type="ORF">GALMADRAFT_1345912</name>
</gene>
<dbReference type="OrthoDB" id="5572844at2759"/>
<name>A0A067SW82_GALM3</name>
<feature type="compositionally biased region" description="Low complexity" evidence="1">
    <location>
        <begin position="238"/>
        <end position="248"/>
    </location>
</feature>
<dbReference type="HOGENOM" id="CLU_028895_2_0_1"/>
<keyword evidence="3" id="KW-1185">Reference proteome</keyword>
<accession>A0A067SW82</accession>
<dbReference type="Pfam" id="PF09729">
    <property type="entry name" value="Gti1_Pac2"/>
    <property type="match status" value="1"/>
</dbReference>
<dbReference type="GO" id="GO:0003677">
    <property type="term" value="F:DNA binding"/>
    <property type="evidence" value="ECO:0007669"/>
    <property type="project" value="TreeGrafter"/>
</dbReference>
<evidence type="ECO:0000256" key="1">
    <source>
        <dbReference type="SAM" id="MobiDB-lite"/>
    </source>
</evidence>
<feature type="region of interest" description="Disordered" evidence="1">
    <location>
        <begin position="235"/>
        <end position="259"/>
    </location>
</feature>
<evidence type="ECO:0008006" key="4">
    <source>
        <dbReference type="Google" id="ProtNLM"/>
    </source>
</evidence>
<evidence type="ECO:0000313" key="3">
    <source>
        <dbReference type="Proteomes" id="UP000027222"/>
    </source>
</evidence>
<reference evidence="3" key="1">
    <citation type="journal article" date="2014" name="Proc. Natl. Acad. Sci. U.S.A.">
        <title>Extensive sampling of basidiomycete genomes demonstrates inadequacy of the white-rot/brown-rot paradigm for wood decay fungi.</title>
        <authorList>
            <person name="Riley R."/>
            <person name="Salamov A.A."/>
            <person name="Brown D.W."/>
            <person name="Nagy L.G."/>
            <person name="Floudas D."/>
            <person name="Held B.W."/>
            <person name="Levasseur A."/>
            <person name="Lombard V."/>
            <person name="Morin E."/>
            <person name="Otillar R."/>
            <person name="Lindquist E.A."/>
            <person name="Sun H."/>
            <person name="LaButti K.M."/>
            <person name="Schmutz J."/>
            <person name="Jabbour D."/>
            <person name="Luo H."/>
            <person name="Baker S.E."/>
            <person name="Pisabarro A.G."/>
            <person name="Walton J.D."/>
            <person name="Blanchette R.A."/>
            <person name="Henrissat B."/>
            <person name="Martin F."/>
            <person name="Cullen D."/>
            <person name="Hibbett D.S."/>
            <person name="Grigoriev I.V."/>
        </authorList>
    </citation>
    <scope>NUCLEOTIDE SEQUENCE [LARGE SCALE GENOMIC DNA]</scope>
    <source>
        <strain evidence="3">CBS 339.88</strain>
    </source>
</reference>
<dbReference type="PANTHER" id="PTHR28027:SF2">
    <property type="entry name" value="TRANSCRIPTIONAL REGULATOR MIT1"/>
    <property type="match status" value="1"/>
</dbReference>
<dbReference type="EMBL" id="KL142394">
    <property type="protein sequence ID" value="KDR71008.1"/>
    <property type="molecule type" value="Genomic_DNA"/>
</dbReference>
<dbReference type="InterPro" id="IPR018608">
    <property type="entry name" value="Gti1/Pac2"/>
</dbReference>